<dbReference type="PROSITE" id="PS51257">
    <property type="entry name" value="PROKAR_LIPOPROTEIN"/>
    <property type="match status" value="1"/>
</dbReference>
<evidence type="ECO:0000313" key="8">
    <source>
        <dbReference type="Proteomes" id="UP000247892"/>
    </source>
</evidence>
<dbReference type="PANTHER" id="PTHR30290">
    <property type="entry name" value="PERIPLASMIC BINDING COMPONENT OF ABC TRANSPORTER"/>
    <property type="match status" value="1"/>
</dbReference>
<dbReference type="PIRSF" id="PIRSF002741">
    <property type="entry name" value="MppA"/>
    <property type="match status" value="1"/>
</dbReference>
<evidence type="ECO:0000259" key="6">
    <source>
        <dbReference type="Pfam" id="PF00496"/>
    </source>
</evidence>
<dbReference type="GO" id="GO:0043190">
    <property type="term" value="C:ATP-binding cassette (ABC) transporter complex"/>
    <property type="evidence" value="ECO:0007669"/>
    <property type="project" value="InterPro"/>
</dbReference>
<dbReference type="InterPro" id="IPR030678">
    <property type="entry name" value="Peptide/Ni-bd"/>
</dbReference>
<dbReference type="GO" id="GO:1904680">
    <property type="term" value="F:peptide transmembrane transporter activity"/>
    <property type="evidence" value="ECO:0007669"/>
    <property type="project" value="TreeGrafter"/>
</dbReference>
<dbReference type="InterPro" id="IPR039424">
    <property type="entry name" value="SBP_5"/>
</dbReference>
<evidence type="ECO:0000256" key="2">
    <source>
        <dbReference type="ARBA" id="ARBA00005695"/>
    </source>
</evidence>
<gene>
    <name evidence="7" type="ORF">BA062_15480</name>
</gene>
<keyword evidence="8" id="KW-1185">Reference proteome</keyword>
<dbReference type="CDD" id="cd08512">
    <property type="entry name" value="PBP2_NikA_DppA_OppA_like_7"/>
    <property type="match status" value="1"/>
</dbReference>
<dbReference type="EMBL" id="MASU01000005">
    <property type="protein sequence ID" value="PXY36751.1"/>
    <property type="molecule type" value="Genomic_DNA"/>
</dbReference>
<dbReference type="Proteomes" id="UP000247892">
    <property type="component" value="Unassembled WGS sequence"/>
</dbReference>
<comment type="subcellular location">
    <subcellularLocation>
        <location evidence="1">Cell envelope</location>
    </subcellularLocation>
</comment>
<dbReference type="RefSeq" id="WP_110336932.1">
    <property type="nucleotide sequence ID" value="NZ_JBHVKT010000003.1"/>
</dbReference>
<name>A0A318LQT1_9PSEU</name>
<dbReference type="Gene3D" id="3.40.190.10">
    <property type="entry name" value="Periplasmic binding protein-like II"/>
    <property type="match status" value="1"/>
</dbReference>
<dbReference type="GO" id="GO:0042597">
    <property type="term" value="C:periplasmic space"/>
    <property type="evidence" value="ECO:0007669"/>
    <property type="project" value="UniProtKB-ARBA"/>
</dbReference>
<comment type="caution">
    <text evidence="7">The sequence shown here is derived from an EMBL/GenBank/DDBJ whole genome shotgun (WGS) entry which is preliminary data.</text>
</comment>
<dbReference type="GO" id="GO:0030313">
    <property type="term" value="C:cell envelope"/>
    <property type="evidence" value="ECO:0007669"/>
    <property type="project" value="UniProtKB-SubCell"/>
</dbReference>
<dbReference type="SUPFAM" id="SSF53850">
    <property type="entry name" value="Periplasmic binding protein-like II"/>
    <property type="match status" value="1"/>
</dbReference>
<organism evidence="7 8">
    <name type="scientific">Prauserella flavalba</name>
    <dbReference type="NCBI Taxonomy" id="1477506"/>
    <lineage>
        <taxon>Bacteria</taxon>
        <taxon>Bacillati</taxon>
        <taxon>Actinomycetota</taxon>
        <taxon>Actinomycetes</taxon>
        <taxon>Pseudonocardiales</taxon>
        <taxon>Pseudonocardiaceae</taxon>
        <taxon>Prauserella</taxon>
    </lineage>
</organism>
<evidence type="ECO:0000256" key="4">
    <source>
        <dbReference type="ARBA" id="ARBA00022729"/>
    </source>
</evidence>
<dbReference type="GO" id="GO:0015833">
    <property type="term" value="P:peptide transport"/>
    <property type="evidence" value="ECO:0007669"/>
    <property type="project" value="TreeGrafter"/>
</dbReference>
<dbReference type="InterPro" id="IPR000914">
    <property type="entry name" value="SBP_5_dom"/>
</dbReference>
<dbReference type="Gene3D" id="3.10.105.10">
    <property type="entry name" value="Dipeptide-binding Protein, Domain 3"/>
    <property type="match status" value="1"/>
</dbReference>
<evidence type="ECO:0000256" key="3">
    <source>
        <dbReference type="ARBA" id="ARBA00022448"/>
    </source>
</evidence>
<accession>A0A318LQT1</accession>
<keyword evidence="3" id="KW-0813">Transport</keyword>
<protein>
    <submittedName>
        <fullName evidence="7">ABC transporter substrate-binding protein</fullName>
    </submittedName>
</protein>
<dbReference type="OrthoDB" id="9046151at2"/>
<evidence type="ECO:0000313" key="7">
    <source>
        <dbReference type="EMBL" id="PXY36751.1"/>
    </source>
</evidence>
<keyword evidence="4 5" id="KW-0732">Signal</keyword>
<dbReference type="AlphaFoldDB" id="A0A318LQT1"/>
<feature type="domain" description="Solute-binding protein family 5" evidence="6">
    <location>
        <begin position="87"/>
        <end position="447"/>
    </location>
</feature>
<evidence type="ECO:0000256" key="5">
    <source>
        <dbReference type="SAM" id="SignalP"/>
    </source>
</evidence>
<evidence type="ECO:0000256" key="1">
    <source>
        <dbReference type="ARBA" id="ARBA00004196"/>
    </source>
</evidence>
<feature type="signal peptide" evidence="5">
    <location>
        <begin position="1"/>
        <end position="29"/>
    </location>
</feature>
<dbReference type="Pfam" id="PF00496">
    <property type="entry name" value="SBP_bac_5"/>
    <property type="match status" value="1"/>
</dbReference>
<sequence>MPRRFRVPARRRRLLAAVSLAAVVTCVLSACTAGRAGSAARDNTLVVDTSFVYKTLDPGMVYEQTGYLAVHVLYESLLTFEGGDVTEPKPGLAESYEASPDATRFTFTLRENATFSDGTPVTAEDAEFSLNRLVNLKGSTSAYFADLDIRAVDDRTVRVTSRAPNPNVPVLMAMPAASIVNADVVAEHGGRSDESAASQDRAQSYLDQNTAGSGPYVLERNQPGEQLVLTANENYWGDKPGYARVVIRNMEAQNQKLTLTRSSSPEIALDIAGTLLEGLPPSLTVSQQPDTSYFSFVNTDPQVSRVGSRPEFVRAVRAALDYRGLAELFGSRSGPARGLIAPAYPGTLPKQDTLRQDLPLARKLLRDAGLTDPAIEFIYPAITYRGVDLGTIATKVQGDAAKAGITIELRPLPMNSFLEQYRGGKAQMGMTPQALTYPRADSMVRVMSPGGVNAERMNWTEDKASADVLSATDDFLAATTDEQRNAAVVRWQHAMYRDAPYVLLGNNSGTVVSTPEVSGAEYTPAGWIVDLAAVRPAS</sequence>
<feature type="chain" id="PRO_5039674745" evidence="5">
    <location>
        <begin position="30"/>
        <end position="538"/>
    </location>
</feature>
<comment type="similarity">
    <text evidence="2">Belongs to the bacterial solute-binding protein 5 family.</text>
</comment>
<reference evidence="7 8" key="1">
    <citation type="submission" date="2016-07" db="EMBL/GenBank/DDBJ databases">
        <title>Draft genome sequence of Prauserella sp. YIM 121212, isolated from alkaline soil.</title>
        <authorList>
            <person name="Ruckert C."/>
            <person name="Albersmeier A."/>
            <person name="Jiang C.-L."/>
            <person name="Jiang Y."/>
            <person name="Kalinowski J."/>
            <person name="Schneider O."/>
            <person name="Winkler A."/>
            <person name="Zotchev S.B."/>
        </authorList>
    </citation>
    <scope>NUCLEOTIDE SEQUENCE [LARGE SCALE GENOMIC DNA]</scope>
    <source>
        <strain evidence="7 8">YIM 121212</strain>
    </source>
</reference>
<proteinExistence type="inferred from homology"/>
<dbReference type="PANTHER" id="PTHR30290:SF10">
    <property type="entry name" value="PERIPLASMIC OLIGOPEPTIDE-BINDING PROTEIN-RELATED"/>
    <property type="match status" value="1"/>
</dbReference>